<proteinExistence type="predicted"/>
<dbReference type="EMBL" id="FO704551">
    <property type="protein sequence ID" value="CDG21215.1"/>
    <property type="molecule type" value="Genomic_DNA"/>
</dbReference>
<reference evidence="1 2" key="1">
    <citation type="submission" date="2013-07" db="EMBL/GenBank/DDBJ databases">
        <authorList>
            <person name="Genoscope - CEA"/>
        </authorList>
    </citation>
    <scope>NUCLEOTIDE SEQUENCE [LARGE SCALE GENOMIC DNA]</scope>
    <source>
        <strain evidence="1 2">G6</strain>
    </source>
</reference>
<name>A0A068R531_9GAMM</name>
<gene>
    <name evidence="1" type="ORF">XPG1_1560</name>
</gene>
<accession>A0A068R531</accession>
<protein>
    <submittedName>
        <fullName evidence="1">Uncharacterized protein</fullName>
    </submittedName>
</protein>
<sequence length="70" mass="8536">MSRLMVNGYWKNRMRQKLAIKAAFDQIQQIYSDVTRDLTSSPAKYQRDVRLFVLIHRLRGERFLYQLSWQ</sequence>
<evidence type="ECO:0000313" key="1">
    <source>
        <dbReference type="EMBL" id="CDG21215.1"/>
    </source>
</evidence>
<dbReference type="HOGENOM" id="CLU_2756945_0_0_6"/>
<dbReference type="Proteomes" id="UP000032735">
    <property type="component" value="Chromosome"/>
</dbReference>
<dbReference type="STRING" id="1354304.XPG1_1560"/>
<dbReference type="KEGG" id="xpo:XPG1_1560"/>
<evidence type="ECO:0000313" key="2">
    <source>
        <dbReference type="Proteomes" id="UP000032735"/>
    </source>
</evidence>
<organism evidence="1 2">
    <name type="scientific">Xenorhabdus poinarii G6</name>
    <dbReference type="NCBI Taxonomy" id="1354304"/>
    <lineage>
        <taxon>Bacteria</taxon>
        <taxon>Pseudomonadati</taxon>
        <taxon>Pseudomonadota</taxon>
        <taxon>Gammaproteobacteria</taxon>
        <taxon>Enterobacterales</taxon>
        <taxon>Morganellaceae</taxon>
        <taxon>Xenorhabdus</taxon>
    </lineage>
</organism>
<dbReference type="AlphaFoldDB" id="A0A068R531"/>
<keyword evidence="2" id="KW-1185">Reference proteome</keyword>